<accession>A0ABP5FU71</accession>
<protein>
    <recommendedName>
        <fullName evidence="2">Restriction endonuclease type IV Mrr domain-containing protein</fullName>
    </recommendedName>
</protein>
<comment type="caution">
    <text evidence="3">The sequence shown here is derived from an EMBL/GenBank/DDBJ whole genome shotgun (WGS) entry which is preliminary data.</text>
</comment>
<keyword evidence="4" id="KW-1185">Reference proteome</keyword>
<dbReference type="InterPro" id="IPR011856">
    <property type="entry name" value="tRNA_endonuc-like_dom_sf"/>
</dbReference>
<name>A0ABP5FU71_9MICO</name>
<feature type="domain" description="Restriction endonuclease type IV Mrr" evidence="2">
    <location>
        <begin position="165"/>
        <end position="261"/>
    </location>
</feature>
<feature type="transmembrane region" description="Helical" evidence="1">
    <location>
        <begin position="90"/>
        <end position="108"/>
    </location>
</feature>
<dbReference type="InterPro" id="IPR011335">
    <property type="entry name" value="Restrct_endonuc-II-like"/>
</dbReference>
<keyword evidence="1" id="KW-1133">Transmembrane helix</keyword>
<dbReference type="RefSeq" id="WP_344371975.1">
    <property type="nucleotide sequence ID" value="NZ_BAAAPW010000002.1"/>
</dbReference>
<dbReference type="Pfam" id="PF04471">
    <property type="entry name" value="Mrr_cat"/>
    <property type="match status" value="1"/>
</dbReference>
<proteinExistence type="predicted"/>
<dbReference type="Gene3D" id="3.40.1350.10">
    <property type="match status" value="1"/>
</dbReference>
<feature type="transmembrane region" description="Helical" evidence="1">
    <location>
        <begin position="58"/>
        <end position="78"/>
    </location>
</feature>
<keyword evidence="1" id="KW-0812">Transmembrane</keyword>
<dbReference type="Proteomes" id="UP001501196">
    <property type="component" value="Unassembled WGS sequence"/>
</dbReference>
<dbReference type="EMBL" id="BAAAPW010000002">
    <property type="protein sequence ID" value="GAA2034147.1"/>
    <property type="molecule type" value="Genomic_DNA"/>
</dbReference>
<evidence type="ECO:0000313" key="4">
    <source>
        <dbReference type="Proteomes" id="UP001501196"/>
    </source>
</evidence>
<evidence type="ECO:0000256" key="1">
    <source>
        <dbReference type="SAM" id="Phobius"/>
    </source>
</evidence>
<dbReference type="InterPro" id="IPR007560">
    <property type="entry name" value="Restrct_endonuc_IV_Mrr"/>
</dbReference>
<gene>
    <name evidence="3" type="ORF">GCM10009819_17850</name>
</gene>
<reference evidence="4" key="1">
    <citation type="journal article" date="2019" name="Int. J. Syst. Evol. Microbiol.">
        <title>The Global Catalogue of Microorganisms (GCM) 10K type strain sequencing project: providing services to taxonomists for standard genome sequencing and annotation.</title>
        <authorList>
            <consortium name="The Broad Institute Genomics Platform"/>
            <consortium name="The Broad Institute Genome Sequencing Center for Infectious Disease"/>
            <person name="Wu L."/>
            <person name="Ma J."/>
        </authorList>
    </citation>
    <scope>NUCLEOTIDE SEQUENCE [LARGE SCALE GENOMIC DNA]</scope>
    <source>
        <strain evidence="4">JCM 15672</strain>
    </source>
</reference>
<evidence type="ECO:0000313" key="3">
    <source>
        <dbReference type="EMBL" id="GAA2034147.1"/>
    </source>
</evidence>
<organism evidence="3 4">
    <name type="scientific">Agromyces tropicus</name>
    <dbReference type="NCBI Taxonomy" id="555371"/>
    <lineage>
        <taxon>Bacteria</taxon>
        <taxon>Bacillati</taxon>
        <taxon>Actinomycetota</taxon>
        <taxon>Actinomycetes</taxon>
        <taxon>Micrococcales</taxon>
        <taxon>Microbacteriaceae</taxon>
        <taxon>Agromyces</taxon>
    </lineage>
</organism>
<keyword evidence="1" id="KW-0472">Membrane</keyword>
<dbReference type="SUPFAM" id="SSF52980">
    <property type="entry name" value="Restriction endonuclease-like"/>
    <property type="match status" value="1"/>
</dbReference>
<sequence>MLTPPLAEAAVALGRSLGRRAPLGVPAVVVTATLAQACRAAAPGLARAHAPARMPTRWWWVAYAASWVVAAGATLALVERPGFPLPLVVGPAWCVAVLAWAAAVLVVVQRWVRDRHGELLAGLASEVAEVALVAAGAEAARPGRRAPADPLPPLWPRPGPQPYGVSHRGAEELVADWMRHLGAVDAEVTRFSGDGGVDVVSAHCIAQVKNLSERASVPVAQIRELAGVAAHDGRRPLFFTSGTYSDGGVAFADRAGMSLFEYRAEGGALRAVNALARTDLADGLRPPARAATRR</sequence>
<evidence type="ECO:0000259" key="2">
    <source>
        <dbReference type="Pfam" id="PF04471"/>
    </source>
</evidence>